<keyword evidence="3" id="KW-1185">Reference proteome</keyword>
<dbReference type="SUPFAM" id="SSF160574">
    <property type="entry name" value="BT0923-like"/>
    <property type="match status" value="1"/>
</dbReference>
<reference evidence="2" key="1">
    <citation type="submission" date="2023-07" db="EMBL/GenBank/DDBJ databases">
        <title>Two novel species in the genus Flavivirga.</title>
        <authorList>
            <person name="Kwon K."/>
        </authorList>
    </citation>
    <scope>NUCLEOTIDE SEQUENCE</scope>
    <source>
        <strain evidence="2">KACC 14158</strain>
    </source>
</reference>
<proteinExistence type="predicted"/>
<gene>
    <name evidence="2" type="ORF">Q4Q40_19000</name>
</gene>
<evidence type="ECO:0000313" key="2">
    <source>
        <dbReference type="EMBL" id="MDO5976293.1"/>
    </source>
</evidence>
<dbReference type="RefSeq" id="WP_303303575.1">
    <property type="nucleotide sequence ID" value="NZ_BAABDA010000028.1"/>
</dbReference>
<dbReference type="Proteomes" id="UP001176806">
    <property type="component" value="Unassembled WGS sequence"/>
</dbReference>
<dbReference type="GO" id="GO:0016779">
    <property type="term" value="F:nucleotidyltransferase activity"/>
    <property type="evidence" value="ECO:0007669"/>
    <property type="project" value="UniProtKB-KW"/>
</dbReference>
<name>A0ABT8WSZ0_9FLAO</name>
<protein>
    <submittedName>
        <fullName evidence="2">Nicotinate-nucleotide adenylyltransferase</fullName>
    </submittedName>
</protein>
<accession>A0ABT8WSZ0</accession>
<sequence>MKKLILGLFLFGLTTQVNSQTIELPETVISVNYKYFNAIDSENAPKSVKKLEEEVLNYRNTELSMLYDDEYETYKVSFYVPEGKIVAAYDKSGKIIRTIEKYKNVRLPLVVMQAISKRFPNWGIVEDFYLINYHCDKDSLKQEYKIKIKNDDKTITVKTDEKGVFL</sequence>
<keyword evidence="1" id="KW-0732">Signal</keyword>
<evidence type="ECO:0000313" key="3">
    <source>
        <dbReference type="Proteomes" id="UP001176806"/>
    </source>
</evidence>
<keyword evidence="2" id="KW-0548">Nucleotidyltransferase</keyword>
<comment type="caution">
    <text evidence="2">The sequence shown here is derived from an EMBL/GenBank/DDBJ whole genome shotgun (WGS) entry which is preliminary data.</text>
</comment>
<evidence type="ECO:0000256" key="1">
    <source>
        <dbReference type="SAM" id="SignalP"/>
    </source>
</evidence>
<dbReference type="Gene3D" id="3.10.450.360">
    <property type="match status" value="1"/>
</dbReference>
<organism evidence="2 3">
    <name type="scientific">Flavivirga jejuensis</name>
    <dbReference type="NCBI Taxonomy" id="870487"/>
    <lineage>
        <taxon>Bacteria</taxon>
        <taxon>Pseudomonadati</taxon>
        <taxon>Bacteroidota</taxon>
        <taxon>Flavobacteriia</taxon>
        <taxon>Flavobacteriales</taxon>
        <taxon>Flavobacteriaceae</taxon>
        <taxon>Flavivirga</taxon>
    </lineage>
</organism>
<dbReference type="EMBL" id="JAUOEL010000007">
    <property type="protein sequence ID" value="MDO5976293.1"/>
    <property type="molecule type" value="Genomic_DNA"/>
</dbReference>
<feature type="signal peptide" evidence="1">
    <location>
        <begin position="1"/>
        <end position="19"/>
    </location>
</feature>
<feature type="chain" id="PRO_5046784200" evidence="1">
    <location>
        <begin position="20"/>
        <end position="166"/>
    </location>
</feature>
<keyword evidence="2" id="KW-0808">Transferase</keyword>